<dbReference type="Gene3D" id="1.25.40.1000">
    <property type="match status" value="1"/>
</dbReference>
<organism evidence="4 5">
    <name type="scientific">Fictibacillus barbaricus</name>
    <dbReference type="NCBI Taxonomy" id="182136"/>
    <lineage>
        <taxon>Bacteria</taxon>
        <taxon>Bacillati</taxon>
        <taxon>Bacillota</taxon>
        <taxon>Bacilli</taxon>
        <taxon>Bacillales</taxon>
        <taxon>Fictibacillaceae</taxon>
        <taxon>Fictibacillus</taxon>
    </lineage>
</organism>
<feature type="repeat" description="TPR" evidence="1">
    <location>
        <begin position="261"/>
        <end position="294"/>
    </location>
</feature>
<evidence type="ECO:0000313" key="4">
    <source>
        <dbReference type="EMBL" id="MBN3545223.1"/>
    </source>
</evidence>
<dbReference type="EMBL" id="JAFHKS010000042">
    <property type="protein sequence ID" value="MBN3545223.1"/>
    <property type="molecule type" value="Genomic_DNA"/>
</dbReference>
<dbReference type="Gene3D" id="1.10.260.40">
    <property type="entry name" value="lambda repressor-like DNA-binding domains"/>
    <property type="match status" value="1"/>
</dbReference>
<keyword evidence="2" id="KW-0175">Coiled coil</keyword>
<dbReference type="PROSITE" id="PS50943">
    <property type="entry name" value="HTH_CROC1"/>
    <property type="match status" value="1"/>
</dbReference>
<accession>A0ABS2ZAJ1</accession>
<feature type="domain" description="HTH cro/C1-type" evidence="3">
    <location>
        <begin position="7"/>
        <end position="61"/>
    </location>
</feature>
<dbReference type="InterPro" id="IPR019734">
    <property type="entry name" value="TPR_rpt"/>
</dbReference>
<feature type="coiled-coil region" evidence="2">
    <location>
        <begin position="50"/>
        <end position="77"/>
    </location>
</feature>
<evidence type="ECO:0000259" key="3">
    <source>
        <dbReference type="PROSITE" id="PS50943"/>
    </source>
</evidence>
<dbReference type="Proteomes" id="UP001319060">
    <property type="component" value="Unassembled WGS sequence"/>
</dbReference>
<evidence type="ECO:0000256" key="2">
    <source>
        <dbReference type="SAM" id="Coils"/>
    </source>
</evidence>
<dbReference type="SUPFAM" id="SSF47413">
    <property type="entry name" value="lambda repressor-like DNA-binding domains"/>
    <property type="match status" value="1"/>
</dbReference>
<gene>
    <name evidence="4" type="ORF">JYA64_07955</name>
</gene>
<protein>
    <submittedName>
        <fullName evidence="4">Helix-turn-helix domain-containing protein</fullName>
    </submittedName>
</protein>
<dbReference type="InterPro" id="IPR010982">
    <property type="entry name" value="Lambda_DNA-bd_dom_sf"/>
</dbReference>
<sequence>MKEGLIIKLYREKASLTQAQLGEGICSITHLSKIERGITQYSLEITSLICKRLNIDLERERKRYEQLEKKLHEWLDAMVKQQLGELEVIKEEIEGNTFIHLSEVQNSYQILLARYYFTKGNFLKGKGFLESCQNRQGTFDRYERNLFEHTWGTYCLTQGKMNDAIKHLTRINPIEYPNHEFYYHLACAYHHVQSKVKAYHYAGLALNYFRNTNNFKRMLDAEIMMLIQMGHNDLNHFDDTVERYHTLIKSCNTYQENEKVANLWHNLGVDFSSKRRYDEAIDAYKKALKVCESQSLPLIELGARRGIVHCSLLIGRSKKSELKKHIYLGMSLAEKMQIQPYIHVFYLLEIMLNHSREEKYYHYLETTILPYLREVGHESLLTIYEKEMFHYYKKSSQYEKAAELAVKYMSTSE</sequence>
<evidence type="ECO:0000313" key="5">
    <source>
        <dbReference type="Proteomes" id="UP001319060"/>
    </source>
</evidence>
<keyword evidence="1" id="KW-0802">TPR repeat</keyword>
<dbReference type="CDD" id="cd00093">
    <property type="entry name" value="HTH_XRE"/>
    <property type="match status" value="1"/>
</dbReference>
<dbReference type="SUPFAM" id="SSF48452">
    <property type="entry name" value="TPR-like"/>
    <property type="match status" value="1"/>
</dbReference>
<evidence type="ECO:0000256" key="1">
    <source>
        <dbReference type="PROSITE-ProRule" id="PRU00339"/>
    </source>
</evidence>
<dbReference type="Pfam" id="PF01381">
    <property type="entry name" value="HTH_3"/>
    <property type="match status" value="1"/>
</dbReference>
<dbReference type="InterPro" id="IPR001387">
    <property type="entry name" value="Cro/C1-type_HTH"/>
</dbReference>
<reference evidence="4 5" key="1">
    <citation type="submission" date="2021-01" db="EMBL/GenBank/DDBJ databases">
        <title>Genome Sequencing of Type Strains.</title>
        <authorList>
            <person name="Lemaire J.F."/>
            <person name="Inderbitzin P."/>
            <person name="Collins S.B."/>
            <person name="Wespe N."/>
            <person name="Knight-Connoni V."/>
        </authorList>
    </citation>
    <scope>NUCLEOTIDE SEQUENCE [LARGE SCALE GENOMIC DNA]</scope>
    <source>
        <strain evidence="4 5">DSM 14730</strain>
    </source>
</reference>
<dbReference type="InterPro" id="IPR011990">
    <property type="entry name" value="TPR-like_helical_dom_sf"/>
</dbReference>
<dbReference type="Gene3D" id="1.25.40.10">
    <property type="entry name" value="Tetratricopeptide repeat domain"/>
    <property type="match status" value="1"/>
</dbReference>
<name>A0ABS2ZAJ1_9BACL</name>
<keyword evidence="5" id="KW-1185">Reference proteome</keyword>
<dbReference type="SMART" id="SM00530">
    <property type="entry name" value="HTH_XRE"/>
    <property type="match status" value="1"/>
</dbReference>
<dbReference type="SMART" id="SM00028">
    <property type="entry name" value="TPR"/>
    <property type="match status" value="2"/>
</dbReference>
<dbReference type="PROSITE" id="PS50005">
    <property type="entry name" value="TPR"/>
    <property type="match status" value="1"/>
</dbReference>
<comment type="caution">
    <text evidence="4">The sequence shown here is derived from an EMBL/GenBank/DDBJ whole genome shotgun (WGS) entry which is preliminary data.</text>
</comment>
<proteinExistence type="predicted"/>
<dbReference type="Pfam" id="PF00515">
    <property type="entry name" value="TPR_1"/>
    <property type="match status" value="1"/>
</dbReference>
<dbReference type="RefSeq" id="WP_188403153.1">
    <property type="nucleotide sequence ID" value="NZ_BMCE01000002.1"/>
</dbReference>